<dbReference type="EMBL" id="GL883077">
    <property type="protein sequence ID" value="EGF93445.1"/>
    <property type="molecule type" value="Genomic_DNA"/>
</dbReference>
<keyword evidence="1" id="KW-0472">Membrane</keyword>
<proteinExistence type="predicted"/>
<feature type="domain" description="CAAX prenyl protease 2/Lysostaphin resistance protein A-like" evidence="2">
    <location>
        <begin position="2"/>
        <end position="94"/>
    </location>
</feature>
<feature type="transmembrane region" description="Helical" evidence="1">
    <location>
        <begin position="84"/>
        <end position="103"/>
    </location>
</feature>
<keyword evidence="3" id="KW-0645">Protease</keyword>
<evidence type="ECO:0000256" key="1">
    <source>
        <dbReference type="SAM" id="Phobius"/>
    </source>
</evidence>
<accession>F4QL70</accession>
<keyword evidence="1" id="KW-1133">Transmembrane helix</keyword>
<dbReference type="GO" id="GO:0004175">
    <property type="term" value="F:endopeptidase activity"/>
    <property type="evidence" value="ECO:0007669"/>
    <property type="project" value="UniProtKB-ARBA"/>
</dbReference>
<dbReference type="GO" id="GO:0080120">
    <property type="term" value="P:CAAX-box protein maturation"/>
    <property type="evidence" value="ECO:0007669"/>
    <property type="project" value="UniProtKB-ARBA"/>
</dbReference>
<gene>
    <name evidence="3" type="ORF">ABI_18850</name>
</gene>
<sequence>MLVFVVPAFTEELVFRGVLPAKGESARPVLWLGVGVAAFTGWHVIEALTFLPQARLFLEPRFLACAAMLGTACAVMRYRTGSLWPGVLFHGLVVVIWQGLCGGPSSLELMR</sequence>
<reference evidence="4" key="1">
    <citation type="submission" date="2011-03" db="EMBL/GenBank/DDBJ databases">
        <title>Draft genome sequence of Brevundimonas diminuta.</title>
        <authorList>
            <person name="Brown P.J.B."/>
            <person name="Buechlein A."/>
            <person name="Hemmerich C."/>
            <person name="Brun Y.V."/>
        </authorList>
    </citation>
    <scope>NUCLEOTIDE SEQUENCE [LARGE SCALE GENOMIC DNA]</scope>
    <source>
        <strain evidence="4">C19</strain>
    </source>
</reference>
<dbReference type="Pfam" id="PF02517">
    <property type="entry name" value="Rce1-like"/>
    <property type="match status" value="1"/>
</dbReference>
<evidence type="ECO:0000259" key="2">
    <source>
        <dbReference type="Pfam" id="PF02517"/>
    </source>
</evidence>
<dbReference type="Proteomes" id="UP000006512">
    <property type="component" value="Unassembled WGS sequence"/>
</dbReference>
<evidence type="ECO:0000313" key="3">
    <source>
        <dbReference type="EMBL" id="EGF93445.1"/>
    </source>
</evidence>
<dbReference type="InterPro" id="IPR003675">
    <property type="entry name" value="Rce1/LyrA-like_dom"/>
</dbReference>
<dbReference type="GO" id="GO:0006508">
    <property type="term" value="P:proteolysis"/>
    <property type="evidence" value="ECO:0007669"/>
    <property type="project" value="UniProtKB-KW"/>
</dbReference>
<dbReference type="eggNOG" id="COG4449">
    <property type="taxonomic scope" value="Bacteria"/>
</dbReference>
<evidence type="ECO:0000313" key="4">
    <source>
        <dbReference type="Proteomes" id="UP000006512"/>
    </source>
</evidence>
<dbReference type="HOGENOM" id="CLU_2153099_0_0_5"/>
<keyword evidence="1" id="KW-0812">Transmembrane</keyword>
<dbReference type="AlphaFoldDB" id="F4QL70"/>
<organism evidence="3 4">
    <name type="scientific">Asticcacaulis biprosthecium C19</name>
    <dbReference type="NCBI Taxonomy" id="715226"/>
    <lineage>
        <taxon>Bacteria</taxon>
        <taxon>Pseudomonadati</taxon>
        <taxon>Pseudomonadota</taxon>
        <taxon>Alphaproteobacteria</taxon>
        <taxon>Caulobacterales</taxon>
        <taxon>Caulobacteraceae</taxon>
        <taxon>Asticcacaulis</taxon>
    </lineage>
</organism>
<keyword evidence="3" id="KW-0378">Hydrolase</keyword>
<dbReference type="STRING" id="715226.ABI_18850"/>
<name>F4QL70_9CAUL</name>
<protein>
    <submittedName>
        <fullName evidence="3">CAAX amino terminal protease family protein</fullName>
    </submittedName>
</protein>
<keyword evidence="4" id="KW-1185">Reference proteome</keyword>
<feature type="transmembrane region" description="Helical" evidence="1">
    <location>
        <begin position="29"/>
        <end position="50"/>
    </location>
</feature>